<evidence type="ECO:0000256" key="1">
    <source>
        <dbReference type="PROSITE-ProRule" id="PRU00047"/>
    </source>
</evidence>
<keyword evidence="1" id="KW-0862">Zinc</keyword>
<dbReference type="SMART" id="SM00343">
    <property type="entry name" value="ZnF_C2HC"/>
    <property type="match status" value="1"/>
</dbReference>
<dbReference type="OrthoDB" id="1300414at2759"/>
<dbReference type="InterPro" id="IPR001878">
    <property type="entry name" value="Znf_CCHC"/>
</dbReference>
<evidence type="ECO:0000256" key="2">
    <source>
        <dbReference type="SAM" id="MobiDB-lite"/>
    </source>
</evidence>
<sequence>MTFSEVVEQGMLGETHSNERKERDTKEAKKRKWINPGQPDHSRKNNHGDGGSFRPPAPPAKKSKDARWHGPRPQNSGAPRCPNCTKQHFGKCNEASRCFKCGNAGHMKANCPQVMHGNVMGVGGGAMTGRNRVGASHGGTGRGGPSTSNAASVNQGGAQARVYAMTEADARANPDSIAGWSYSLLSTPLHGWKESRGRRGSCFLYYFKS</sequence>
<evidence type="ECO:0000313" key="5">
    <source>
        <dbReference type="Proteomes" id="UP001152484"/>
    </source>
</evidence>
<accession>A0A9P1E2A4</accession>
<dbReference type="PROSITE" id="PS50158">
    <property type="entry name" value="ZF_CCHC"/>
    <property type="match status" value="1"/>
</dbReference>
<protein>
    <recommendedName>
        <fullName evidence="3">CCHC-type domain-containing protein</fullName>
    </recommendedName>
</protein>
<feature type="region of interest" description="Disordered" evidence="2">
    <location>
        <begin position="1"/>
        <end position="82"/>
    </location>
</feature>
<gene>
    <name evidence="4" type="ORF">CEURO_LOCUS5363</name>
</gene>
<keyword evidence="5" id="KW-1185">Reference proteome</keyword>
<dbReference type="Proteomes" id="UP001152484">
    <property type="component" value="Unassembled WGS sequence"/>
</dbReference>
<dbReference type="SUPFAM" id="SSF57756">
    <property type="entry name" value="Retrovirus zinc finger-like domains"/>
    <property type="match status" value="1"/>
</dbReference>
<keyword evidence="1" id="KW-0863">Zinc-finger</keyword>
<dbReference type="InterPro" id="IPR036875">
    <property type="entry name" value="Znf_CCHC_sf"/>
</dbReference>
<feature type="compositionally biased region" description="Basic and acidic residues" evidence="2">
    <location>
        <begin position="16"/>
        <end position="27"/>
    </location>
</feature>
<proteinExistence type="predicted"/>
<dbReference type="GO" id="GO:0008270">
    <property type="term" value="F:zinc ion binding"/>
    <property type="evidence" value="ECO:0007669"/>
    <property type="project" value="UniProtKB-KW"/>
</dbReference>
<comment type="caution">
    <text evidence="4">The sequence shown here is derived from an EMBL/GenBank/DDBJ whole genome shotgun (WGS) entry which is preliminary data.</text>
</comment>
<dbReference type="GO" id="GO:0003676">
    <property type="term" value="F:nucleic acid binding"/>
    <property type="evidence" value="ECO:0007669"/>
    <property type="project" value="InterPro"/>
</dbReference>
<evidence type="ECO:0000313" key="4">
    <source>
        <dbReference type="EMBL" id="CAH9074892.1"/>
    </source>
</evidence>
<dbReference type="EMBL" id="CAMAPE010000009">
    <property type="protein sequence ID" value="CAH9074892.1"/>
    <property type="molecule type" value="Genomic_DNA"/>
</dbReference>
<dbReference type="AlphaFoldDB" id="A0A9P1E2A4"/>
<organism evidence="4 5">
    <name type="scientific">Cuscuta europaea</name>
    <name type="common">European dodder</name>
    <dbReference type="NCBI Taxonomy" id="41803"/>
    <lineage>
        <taxon>Eukaryota</taxon>
        <taxon>Viridiplantae</taxon>
        <taxon>Streptophyta</taxon>
        <taxon>Embryophyta</taxon>
        <taxon>Tracheophyta</taxon>
        <taxon>Spermatophyta</taxon>
        <taxon>Magnoliopsida</taxon>
        <taxon>eudicotyledons</taxon>
        <taxon>Gunneridae</taxon>
        <taxon>Pentapetalae</taxon>
        <taxon>asterids</taxon>
        <taxon>lamiids</taxon>
        <taxon>Solanales</taxon>
        <taxon>Convolvulaceae</taxon>
        <taxon>Cuscuteae</taxon>
        <taxon>Cuscuta</taxon>
        <taxon>Cuscuta subgen. Cuscuta</taxon>
    </lineage>
</organism>
<name>A0A9P1E2A4_CUSEU</name>
<dbReference type="Pfam" id="PF00098">
    <property type="entry name" value="zf-CCHC"/>
    <property type="match status" value="1"/>
</dbReference>
<dbReference type="Gene3D" id="4.10.60.10">
    <property type="entry name" value="Zinc finger, CCHC-type"/>
    <property type="match status" value="1"/>
</dbReference>
<feature type="domain" description="CCHC-type" evidence="3">
    <location>
        <begin position="97"/>
        <end position="113"/>
    </location>
</feature>
<keyword evidence="1" id="KW-0479">Metal-binding</keyword>
<evidence type="ECO:0000259" key="3">
    <source>
        <dbReference type="PROSITE" id="PS50158"/>
    </source>
</evidence>
<reference evidence="4" key="1">
    <citation type="submission" date="2022-07" db="EMBL/GenBank/DDBJ databases">
        <authorList>
            <person name="Macas J."/>
            <person name="Novak P."/>
            <person name="Neumann P."/>
        </authorList>
    </citation>
    <scope>NUCLEOTIDE SEQUENCE</scope>
</reference>